<protein>
    <submittedName>
        <fullName evidence="1">Uncharacterized protein</fullName>
    </submittedName>
</protein>
<organism evidence="1 2">
    <name type="scientific">Erythranthe guttata</name>
    <name type="common">Yellow monkey flower</name>
    <name type="synonym">Mimulus guttatus</name>
    <dbReference type="NCBI Taxonomy" id="4155"/>
    <lineage>
        <taxon>Eukaryota</taxon>
        <taxon>Viridiplantae</taxon>
        <taxon>Streptophyta</taxon>
        <taxon>Embryophyta</taxon>
        <taxon>Tracheophyta</taxon>
        <taxon>Spermatophyta</taxon>
        <taxon>Magnoliopsida</taxon>
        <taxon>eudicotyledons</taxon>
        <taxon>Gunneridae</taxon>
        <taxon>Pentapetalae</taxon>
        <taxon>asterids</taxon>
        <taxon>lamiids</taxon>
        <taxon>Lamiales</taxon>
        <taxon>Phrymaceae</taxon>
        <taxon>Erythranthe</taxon>
    </lineage>
</organism>
<keyword evidence="2" id="KW-1185">Reference proteome</keyword>
<evidence type="ECO:0000313" key="1">
    <source>
        <dbReference type="EMBL" id="EYU39324.1"/>
    </source>
</evidence>
<dbReference type="AlphaFoldDB" id="A0A022RH52"/>
<dbReference type="Proteomes" id="UP000030748">
    <property type="component" value="Unassembled WGS sequence"/>
</dbReference>
<sequence>MSIEEVKIREELEMEIEKNLEEEIKEGIYHFALKLHKFYQHQKEKRLKQYSSCDKPNEQGNFITREKIMSEVNITIKMEGENIIQIKEIKKEDEFGRGNFVPINIIPSNPRHARNVRGKKAPPVARTVKFNWTNSLRSGSNVVK</sequence>
<proteinExistence type="predicted"/>
<dbReference type="EMBL" id="KI630450">
    <property type="protein sequence ID" value="EYU39324.1"/>
    <property type="molecule type" value="Genomic_DNA"/>
</dbReference>
<evidence type="ECO:0000313" key="2">
    <source>
        <dbReference type="Proteomes" id="UP000030748"/>
    </source>
</evidence>
<dbReference type="eggNOG" id="ENOG502S3R3">
    <property type="taxonomic scope" value="Eukaryota"/>
</dbReference>
<gene>
    <name evidence="1" type="ORF">MIMGU_mgv1a022897mg</name>
</gene>
<feature type="non-terminal residue" evidence="1">
    <location>
        <position position="144"/>
    </location>
</feature>
<name>A0A022RH52_ERYGU</name>
<reference evidence="1 2" key="1">
    <citation type="journal article" date="2013" name="Proc. Natl. Acad. Sci. U.S.A.">
        <title>Fine-scale variation in meiotic recombination in Mimulus inferred from population shotgun sequencing.</title>
        <authorList>
            <person name="Hellsten U."/>
            <person name="Wright K.M."/>
            <person name="Jenkins J."/>
            <person name="Shu S."/>
            <person name="Yuan Y."/>
            <person name="Wessler S.R."/>
            <person name="Schmutz J."/>
            <person name="Willis J.H."/>
            <person name="Rokhsar D.S."/>
        </authorList>
    </citation>
    <scope>NUCLEOTIDE SEQUENCE [LARGE SCALE GENOMIC DNA]</scope>
    <source>
        <strain evidence="2">cv. DUN x IM62</strain>
    </source>
</reference>
<dbReference type="STRING" id="4155.A0A022RH52"/>
<accession>A0A022RH52</accession>